<dbReference type="Gene3D" id="3.40.1190.10">
    <property type="entry name" value="Mur-like, catalytic domain"/>
    <property type="match status" value="1"/>
</dbReference>
<dbReference type="GO" id="GO:0051301">
    <property type="term" value="P:cell division"/>
    <property type="evidence" value="ECO:0007669"/>
    <property type="project" value="UniProtKB-KW"/>
</dbReference>
<dbReference type="InterPro" id="IPR036565">
    <property type="entry name" value="Mur-like_cat_sf"/>
</dbReference>
<sequence>MAFTFRLKSFYYYLWALISAVYYRFPSNEIHVLGITGTKGKSTTLELVNIIFEEAGYKTALFSSVRAKIADRDENNKTGNSMPGHGVLQQFLRDAVEAECRYAFIEVTSQGVIQYRHRFIDFDWAMFLNLHKEHIEAHGGFENYRSAKVQFFKDVHNSIKKRFWNKGKKKSFFINIDDPEHLHFREALYDYDGVYFFSKDTISKKEYALHNPLLTEFFKENIAAAVRYAEVMGIEKDVIKSALSKFHGIPGRMNVIRDEKFTIVIDYAHTPDSLEKVYAFLKKNMKAKRLIAVLGSAGGGRDTWKRRVMGEIAARYCDEIILTDEDPYDEDPLRIMSHIKSGIMNTEFPIYKIHEIVNRKSAIRKALILAAKGDIVVLTGKGSEQWIHLSHGRRVLWNEEKVTEEI</sequence>
<dbReference type="InterPro" id="IPR036615">
    <property type="entry name" value="Mur_ligase_C_dom_sf"/>
</dbReference>
<evidence type="ECO:0000256" key="1">
    <source>
        <dbReference type="ARBA" id="ARBA00005898"/>
    </source>
</evidence>
<dbReference type="STRING" id="1798406.A3A04_02245"/>
<dbReference type="Pfam" id="PF02875">
    <property type="entry name" value="Mur_ligase_C"/>
    <property type="match status" value="1"/>
</dbReference>
<comment type="subcellular location">
    <subcellularLocation>
        <location evidence="2">Cytoplasm</location>
    </subcellularLocation>
</comment>
<comment type="caution">
    <text evidence="5">The sequence shown here is derived from an EMBL/GenBank/DDBJ whole genome shotgun (WGS) entry which is preliminary data.</text>
</comment>
<dbReference type="GO" id="GO:0005737">
    <property type="term" value="C:cytoplasm"/>
    <property type="evidence" value="ECO:0007669"/>
    <property type="project" value="UniProtKB-SubCell"/>
</dbReference>
<dbReference type="GO" id="GO:0008360">
    <property type="term" value="P:regulation of cell shape"/>
    <property type="evidence" value="ECO:0007669"/>
    <property type="project" value="UniProtKB-KW"/>
</dbReference>
<keyword evidence="2" id="KW-0132">Cell division</keyword>
<dbReference type="GO" id="GO:0009252">
    <property type="term" value="P:peptidoglycan biosynthetic process"/>
    <property type="evidence" value="ECO:0007669"/>
    <property type="project" value="UniProtKB-UniPathway"/>
</dbReference>
<dbReference type="EMBL" id="MHJI01000009">
    <property type="protein sequence ID" value="OGY66188.1"/>
    <property type="molecule type" value="Genomic_DNA"/>
</dbReference>
<feature type="non-terminal residue" evidence="5">
    <location>
        <position position="406"/>
    </location>
</feature>
<evidence type="ECO:0000256" key="2">
    <source>
        <dbReference type="RuleBase" id="RU004135"/>
    </source>
</evidence>
<dbReference type="SUPFAM" id="SSF53623">
    <property type="entry name" value="MurD-like peptide ligases, catalytic domain"/>
    <property type="match status" value="1"/>
</dbReference>
<reference evidence="5 6" key="1">
    <citation type="journal article" date="2016" name="Nat. Commun.">
        <title>Thousands of microbial genomes shed light on interconnected biogeochemical processes in an aquifer system.</title>
        <authorList>
            <person name="Anantharaman K."/>
            <person name="Brown C.T."/>
            <person name="Hug L.A."/>
            <person name="Sharon I."/>
            <person name="Castelle C.J."/>
            <person name="Probst A.J."/>
            <person name="Thomas B.C."/>
            <person name="Singh A."/>
            <person name="Wilkins M.J."/>
            <person name="Karaoz U."/>
            <person name="Brodie E.L."/>
            <person name="Williams K.H."/>
            <person name="Hubbard S.S."/>
            <person name="Banfield J.F."/>
        </authorList>
    </citation>
    <scope>NUCLEOTIDE SEQUENCE [LARGE SCALE GENOMIC DNA]</scope>
</reference>
<evidence type="ECO:0000259" key="4">
    <source>
        <dbReference type="Pfam" id="PF08245"/>
    </source>
</evidence>
<feature type="domain" description="Mur ligase central" evidence="4">
    <location>
        <begin position="35"/>
        <end position="226"/>
    </location>
</feature>
<dbReference type="AlphaFoldDB" id="A0A1G1ZNG1"/>
<evidence type="ECO:0000313" key="5">
    <source>
        <dbReference type="EMBL" id="OGY66188.1"/>
    </source>
</evidence>
<keyword evidence="2" id="KW-0131">Cell cycle</keyword>
<dbReference type="NCBIfam" id="TIGR01085">
    <property type="entry name" value="murE"/>
    <property type="match status" value="1"/>
</dbReference>
<keyword evidence="2" id="KW-0961">Cell wall biogenesis/degradation</keyword>
<gene>
    <name evidence="5" type="ORF">A3A04_02245</name>
</gene>
<dbReference type="GO" id="GO:0071555">
    <property type="term" value="P:cell wall organization"/>
    <property type="evidence" value="ECO:0007669"/>
    <property type="project" value="UniProtKB-KW"/>
</dbReference>
<dbReference type="PANTHER" id="PTHR23135">
    <property type="entry name" value="MUR LIGASE FAMILY MEMBER"/>
    <property type="match status" value="1"/>
</dbReference>
<evidence type="ECO:0008006" key="7">
    <source>
        <dbReference type="Google" id="ProtNLM"/>
    </source>
</evidence>
<dbReference type="PANTHER" id="PTHR23135:SF4">
    <property type="entry name" value="UDP-N-ACETYLMURAMOYL-L-ALANYL-D-GLUTAMATE--2,6-DIAMINOPIMELATE LIGASE MURE HOMOLOG, CHLOROPLASTIC"/>
    <property type="match status" value="1"/>
</dbReference>
<comment type="similarity">
    <text evidence="1">Belongs to the MurCDEF family. MurE subfamily.</text>
</comment>
<dbReference type="UniPathway" id="UPA00219"/>
<dbReference type="GO" id="GO:0005524">
    <property type="term" value="F:ATP binding"/>
    <property type="evidence" value="ECO:0007669"/>
    <property type="project" value="InterPro"/>
</dbReference>
<keyword evidence="2" id="KW-0573">Peptidoglycan synthesis</keyword>
<keyword evidence="2" id="KW-0133">Cell shape</keyword>
<proteinExistence type="inferred from homology"/>
<dbReference type="SUPFAM" id="SSF53244">
    <property type="entry name" value="MurD-like peptide ligases, peptide-binding domain"/>
    <property type="match status" value="1"/>
</dbReference>
<accession>A0A1G1ZNG1</accession>
<dbReference type="InterPro" id="IPR004101">
    <property type="entry name" value="Mur_ligase_C"/>
</dbReference>
<protein>
    <recommendedName>
        <fullName evidence="7">UDP-N-acetylmuramoyl-L-alanyl-D-glutamate--2, 6-diaminopimelate ligase</fullName>
    </recommendedName>
</protein>
<evidence type="ECO:0000313" key="6">
    <source>
        <dbReference type="Proteomes" id="UP000178517"/>
    </source>
</evidence>
<organism evidence="5 6">
    <name type="scientific">Candidatus Harrisonbacteria bacterium RIFCSPLOWO2_01_FULL_40_28</name>
    <dbReference type="NCBI Taxonomy" id="1798406"/>
    <lineage>
        <taxon>Bacteria</taxon>
        <taxon>Candidatus Harrisoniibacteriota</taxon>
    </lineage>
</organism>
<comment type="pathway">
    <text evidence="2">Cell wall biogenesis; peptidoglycan biosynthesis.</text>
</comment>
<dbReference type="Gene3D" id="3.90.190.20">
    <property type="entry name" value="Mur ligase, C-terminal domain"/>
    <property type="match status" value="1"/>
</dbReference>
<evidence type="ECO:0000259" key="3">
    <source>
        <dbReference type="Pfam" id="PF02875"/>
    </source>
</evidence>
<dbReference type="Proteomes" id="UP000178517">
    <property type="component" value="Unassembled WGS sequence"/>
</dbReference>
<dbReference type="GO" id="GO:0016881">
    <property type="term" value="F:acid-amino acid ligase activity"/>
    <property type="evidence" value="ECO:0007669"/>
    <property type="project" value="InterPro"/>
</dbReference>
<feature type="domain" description="Mur ligase C-terminal" evidence="3">
    <location>
        <begin position="251"/>
        <end position="382"/>
    </location>
</feature>
<dbReference type="InterPro" id="IPR005761">
    <property type="entry name" value="UDP-N-AcMur-Glu-dNH2Pim_ligase"/>
</dbReference>
<dbReference type="InterPro" id="IPR013221">
    <property type="entry name" value="Mur_ligase_cen"/>
</dbReference>
<name>A0A1G1ZNG1_9BACT</name>
<dbReference type="Pfam" id="PF08245">
    <property type="entry name" value="Mur_ligase_M"/>
    <property type="match status" value="1"/>
</dbReference>